<sequence length="193" mass="21109">MRATPCAEIHGQPSPLPSRCRATDPESSPHRFRHRPRRGRDRCMRQRPSQSPCAPSCRYDRQSPPPLVFRPGDLSRPSSLHPCSNPVAHAVLVSHAESSSAATSSTIAAVAVLSSNASPRSALRRSGPHHRHGLAVEPAPRRGFPPCSTSGGSSSVERRMKPSPPCRRSPWLFVASLSFGRYGDTCRQKPRIR</sequence>
<feature type="compositionally biased region" description="Basic residues" evidence="1">
    <location>
        <begin position="122"/>
        <end position="133"/>
    </location>
</feature>
<reference evidence="2" key="1">
    <citation type="journal article" date="2023" name="GigaByte">
        <title>Genome assembly of the bearded iris, Iris pallida Lam.</title>
        <authorList>
            <person name="Bruccoleri R.E."/>
            <person name="Oakeley E.J."/>
            <person name="Faust A.M.E."/>
            <person name="Altorfer M."/>
            <person name="Dessus-Babus S."/>
            <person name="Burckhardt D."/>
            <person name="Oertli M."/>
            <person name="Naumann U."/>
            <person name="Petersen F."/>
            <person name="Wong J."/>
        </authorList>
    </citation>
    <scope>NUCLEOTIDE SEQUENCE</scope>
    <source>
        <strain evidence="2">GSM-AAB239-AS_SAM_17_03QT</strain>
    </source>
</reference>
<reference evidence="2" key="2">
    <citation type="submission" date="2023-04" db="EMBL/GenBank/DDBJ databases">
        <authorList>
            <person name="Bruccoleri R.E."/>
            <person name="Oakeley E.J."/>
            <person name="Faust A.-M."/>
            <person name="Dessus-Babus S."/>
            <person name="Altorfer M."/>
            <person name="Burckhardt D."/>
            <person name="Oertli M."/>
            <person name="Naumann U."/>
            <person name="Petersen F."/>
            <person name="Wong J."/>
        </authorList>
    </citation>
    <scope>NUCLEOTIDE SEQUENCE</scope>
    <source>
        <strain evidence="2">GSM-AAB239-AS_SAM_17_03QT</strain>
        <tissue evidence="2">Leaf</tissue>
    </source>
</reference>
<feature type="compositionally biased region" description="Basic residues" evidence="1">
    <location>
        <begin position="30"/>
        <end position="40"/>
    </location>
</feature>
<protein>
    <submittedName>
        <fullName evidence="2">Extensin</fullName>
    </submittedName>
</protein>
<name>A0AAX6GN37_IRIPA</name>
<evidence type="ECO:0000313" key="2">
    <source>
        <dbReference type="EMBL" id="KAJ6829688.1"/>
    </source>
</evidence>
<keyword evidence="3" id="KW-1185">Reference proteome</keyword>
<dbReference type="AlphaFoldDB" id="A0AAX6GN37"/>
<organism evidence="2 3">
    <name type="scientific">Iris pallida</name>
    <name type="common">Sweet iris</name>
    <dbReference type="NCBI Taxonomy" id="29817"/>
    <lineage>
        <taxon>Eukaryota</taxon>
        <taxon>Viridiplantae</taxon>
        <taxon>Streptophyta</taxon>
        <taxon>Embryophyta</taxon>
        <taxon>Tracheophyta</taxon>
        <taxon>Spermatophyta</taxon>
        <taxon>Magnoliopsida</taxon>
        <taxon>Liliopsida</taxon>
        <taxon>Asparagales</taxon>
        <taxon>Iridaceae</taxon>
        <taxon>Iridoideae</taxon>
        <taxon>Irideae</taxon>
        <taxon>Iris</taxon>
    </lineage>
</organism>
<feature type="region of interest" description="Disordered" evidence="1">
    <location>
        <begin position="120"/>
        <end position="169"/>
    </location>
</feature>
<dbReference type="EMBL" id="JANAVB010018199">
    <property type="protein sequence ID" value="KAJ6829688.1"/>
    <property type="molecule type" value="Genomic_DNA"/>
</dbReference>
<evidence type="ECO:0000256" key="1">
    <source>
        <dbReference type="SAM" id="MobiDB-lite"/>
    </source>
</evidence>
<evidence type="ECO:0000313" key="3">
    <source>
        <dbReference type="Proteomes" id="UP001140949"/>
    </source>
</evidence>
<feature type="region of interest" description="Disordered" evidence="1">
    <location>
        <begin position="1"/>
        <end position="75"/>
    </location>
</feature>
<gene>
    <name evidence="2" type="ORF">M6B38_356660</name>
</gene>
<dbReference type="Proteomes" id="UP001140949">
    <property type="component" value="Unassembled WGS sequence"/>
</dbReference>
<comment type="caution">
    <text evidence="2">The sequence shown here is derived from an EMBL/GenBank/DDBJ whole genome shotgun (WGS) entry which is preliminary data.</text>
</comment>
<accession>A0AAX6GN37</accession>
<proteinExistence type="predicted"/>